<dbReference type="Proteomes" id="UP000197781">
    <property type="component" value="Chromosome"/>
</dbReference>
<dbReference type="InterPro" id="IPR000182">
    <property type="entry name" value="GNAT_dom"/>
</dbReference>
<dbReference type="Pfam" id="PF00583">
    <property type="entry name" value="Acetyltransf_1"/>
    <property type="match status" value="1"/>
</dbReference>
<accession>A0A220MG27</accession>
<dbReference type="RefSeq" id="WP_088907788.1">
    <property type="nucleotide sequence ID" value="NZ_CP018145.1"/>
</dbReference>
<sequence>MIISQQLLSVNGLSYTIRSAIQTDAQQLSELRLQIDGETENLDRERGEAFIDVQGFEHIINTDAESPRNLFLVAVVQERIVGFSRCAGVYLNRFAHKVEFGVCVLQEFWGYGIGKNLLQESVAWADANHITKMTLNVMETNAKAIELYKRFGFEIEGVLKNDKVLSDGNYYNTIIMGRFKNTFHCH</sequence>
<gene>
    <name evidence="2" type="ORF">BP422_10865</name>
</gene>
<dbReference type="AlphaFoldDB" id="A0A220MG27"/>
<evidence type="ECO:0000259" key="1">
    <source>
        <dbReference type="PROSITE" id="PS51186"/>
    </source>
</evidence>
<dbReference type="InterPro" id="IPR016181">
    <property type="entry name" value="Acyl_CoA_acyltransferase"/>
</dbReference>
<protein>
    <submittedName>
        <fullName evidence="2">GNAT family N-acetyltransferase</fullName>
    </submittedName>
</protein>
<dbReference type="EMBL" id="CP018145">
    <property type="protein sequence ID" value="ASJ53996.1"/>
    <property type="molecule type" value="Genomic_DNA"/>
</dbReference>
<dbReference type="PROSITE" id="PS51186">
    <property type="entry name" value="GNAT"/>
    <property type="match status" value="1"/>
</dbReference>
<evidence type="ECO:0000313" key="3">
    <source>
        <dbReference type="Proteomes" id="UP000197781"/>
    </source>
</evidence>
<dbReference type="SUPFAM" id="SSF55729">
    <property type="entry name" value="Acyl-CoA N-acyltransferases (Nat)"/>
    <property type="match status" value="1"/>
</dbReference>
<dbReference type="PANTHER" id="PTHR43072">
    <property type="entry name" value="N-ACETYLTRANSFERASE"/>
    <property type="match status" value="1"/>
</dbReference>
<feature type="domain" description="N-acetyltransferase" evidence="1">
    <location>
        <begin position="15"/>
        <end position="181"/>
    </location>
</feature>
<dbReference type="Gene3D" id="3.40.630.30">
    <property type="match status" value="1"/>
</dbReference>
<dbReference type="GO" id="GO:0016747">
    <property type="term" value="F:acyltransferase activity, transferring groups other than amino-acyl groups"/>
    <property type="evidence" value="ECO:0007669"/>
    <property type="project" value="InterPro"/>
</dbReference>
<dbReference type="CDD" id="cd04301">
    <property type="entry name" value="NAT_SF"/>
    <property type="match status" value="1"/>
</dbReference>
<dbReference type="KEGG" id="bfm:BP422_10865"/>
<proteinExistence type="predicted"/>
<keyword evidence="2" id="KW-0808">Transferase</keyword>
<name>A0A220MG27_9BACL</name>
<organism evidence="2 3">
    <name type="scientific">Brevibacillus formosus</name>
    <dbReference type="NCBI Taxonomy" id="54913"/>
    <lineage>
        <taxon>Bacteria</taxon>
        <taxon>Bacillati</taxon>
        <taxon>Bacillota</taxon>
        <taxon>Bacilli</taxon>
        <taxon>Bacillales</taxon>
        <taxon>Paenibacillaceae</taxon>
        <taxon>Brevibacillus</taxon>
    </lineage>
</organism>
<reference evidence="2 3" key="1">
    <citation type="submission" date="2016-11" db="EMBL/GenBank/DDBJ databases">
        <authorList>
            <person name="Jaros S."/>
            <person name="Januszkiewicz K."/>
            <person name="Wedrychowicz H."/>
        </authorList>
    </citation>
    <scope>NUCLEOTIDE SEQUENCE [LARGE SCALE GENOMIC DNA]</scope>
    <source>
        <strain evidence="2 3">NF2</strain>
    </source>
</reference>
<evidence type="ECO:0000313" key="2">
    <source>
        <dbReference type="EMBL" id="ASJ53996.1"/>
    </source>
</evidence>